<name>A0A3L6RS03_PANMI</name>
<dbReference type="AlphaFoldDB" id="A0A3L6RS03"/>
<dbReference type="InterPro" id="IPR055411">
    <property type="entry name" value="LRR_FXL15/At3g58940/PEG3-like"/>
</dbReference>
<organism evidence="2 3">
    <name type="scientific">Panicum miliaceum</name>
    <name type="common">Proso millet</name>
    <name type="synonym">Broomcorn millet</name>
    <dbReference type="NCBI Taxonomy" id="4540"/>
    <lineage>
        <taxon>Eukaryota</taxon>
        <taxon>Viridiplantae</taxon>
        <taxon>Streptophyta</taxon>
        <taxon>Embryophyta</taxon>
        <taxon>Tracheophyta</taxon>
        <taxon>Spermatophyta</taxon>
        <taxon>Magnoliopsida</taxon>
        <taxon>Liliopsida</taxon>
        <taxon>Poales</taxon>
        <taxon>Poaceae</taxon>
        <taxon>PACMAD clade</taxon>
        <taxon>Panicoideae</taxon>
        <taxon>Panicodae</taxon>
        <taxon>Paniceae</taxon>
        <taxon>Panicinae</taxon>
        <taxon>Panicum</taxon>
        <taxon>Panicum sect. Panicum</taxon>
    </lineage>
</organism>
<dbReference type="SUPFAM" id="SSF81383">
    <property type="entry name" value="F-box domain"/>
    <property type="match status" value="2"/>
</dbReference>
<dbReference type="OrthoDB" id="416253at2759"/>
<dbReference type="Pfam" id="PF00248">
    <property type="entry name" value="Aldo_ket_red"/>
    <property type="match status" value="1"/>
</dbReference>
<proteinExistence type="predicted"/>
<reference evidence="3" key="1">
    <citation type="journal article" date="2019" name="Nat. Commun.">
        <title>The genome of broomcorn millet.</title>
        <authorList>
            <person name="Zou C."/>
            <person name="Miki D."/>
            <person name="Li D."/>
            <person name="Tang Q."/>
            <person name="Xiao L."/>
            <person name="Rajput S."/>
            <person name="Deng P."/>
            <person name="Jia W."/>
            <person name="Huang R."/>
            <person name="Zhang M."/>
            <person name="Sun Y."/>
            <person name="Hu J."/>
            <person name="Fu X."/>
            <person name="Schnable P.S."/>
            <person name="Li F."/>
            <person name="Zhang H."/>
            <person name="Feng B."/>
            <person name="Zhu X."/>
            <person name="Liu R."/>
            <person name="Schnable J.C."/>
            <person name="Zhu J.-K."/>
            <person name="Zhang H."/>
        </authorList>
    </citation>
    <scope>NUCLEOTIDE SEQUENCE [LARGE SCALE GENOMIC DNA]</scope>
</reference>
<feature type="domain" description="F-box" evidence="1">
    <location>
        <begin position="29"/>
        <end position="69"/>
    </location>
</feature>
<accession>A0A3L6RS03</accession>
<protein>
    <recommendedName>
        <fullName evidence="1">F-box domain-containing protein</fullName>
    </recommendedName>
</protein>
<evidence type="ECO:0000259" key="1">
    <source>
        <dbReference type="PROSITE" id="PS50181"/>
    </source>
</evidence>
<dbReference type="InterPro" id="IPR036047">
    <property type="entry name" value="F-box-like_dom_sf"/>
</dbReference>
<dbReference type="STRING" id="4540.A0A3L6RS03"/>
<dbReference type="Pfam" id="PF00646">
    <property type="entry name" value="F-box"/>
    <property type="match status" value="1"/>
</dbReference>
<dbReference type="InterPro" id="IPR020471">
    <property type="entry name" value="AKR"/>
</dbReference>
<dbReference type="PRINTS" id="PR00069">
    <property type="entry name" value="ALDKETRDTASE"/>
</dbReference>
<dbReference type="InterPro" id="IPR006566">
    <property type="entry name" value="FBD"/>
</dbReference>
<dbReference type="SMART" id="SM00256">
    <property type="entry name" value="FBOX"/>
    <property type="match status" value="2"/>
</dbReference>
<dbReference type="EMBL" id="PQIB02000007">
    <property type="protein sequence ID" value="RLN08365.1"/>
    <property type="molecule type" value="Genomic_DNA"/>
</dbReference>
<dbReference type="GO" id="GO:0016491">
    <property type="term" value="F:oxidoreductase activity"/>
    <property type="evidence" value="ECO:0007669"/>
    <property type="project" value="InterPro"/>
</dbReference>
<dbReference type="Pfam" id="PF08387">
    <property type="entry name" value="FBD"/>
    <property type="match status" value="1"/>
</dbReference>
<comment type="caution">
    <text evidence="2">The sequence shown here is derived from an EMBL/GenBank/DDBJ whole genome shotgun (WGS) entry which is preliminary data.</text>
</comment>
<sequence length="793" mass="89763">MNEVLITVYHSLPPPRFPGSDLSFDGRGEFVLSKLPLSIQWEIVRRLSVKDAVRLSVLSRYWYNFLLSDPRATNDSTAPERRTTPDPCCRNLQWVSSLILCSKHWCLLRMQLAWRSPLSETPFTTKEVSSAGRNLNLDRITFLPDCVRCKIVACLPIRDAVRKMILSRRWCYIWSSTPLHLDNGHLLRSMEHERVKHVSKLFIEHPGPFSSIRLCFTCFDHHQDALGQWVSLLADKAVEDLILVNNPLPVNILLPCDILRCTSLRRLCLGFLRFPCTREHSRVIFRELREIGLHCVHIDSADFARLMRSSPMLNALCIVSSYGYPDVIHIHGHKNLQSIVLWTSAASELSLHNSNSVKRLIMWNNSGGASQMTLKIGNAPSLESLGYLESGYHNLVVNNVAIKAGTKANPVVRSVSILGCKLSIGDTMQSKMLLSFLRFFPHVETLHIQSVEAVNPSGKPNLTSWSTKGNDIQCVDNHVKKLFFHNFLGERSELAFLKFVWGKAKFLEKMVILLSAQALDRKDETRLKLIEVGESKRASKEPRLLVLDFDIPMTFQTASNASVKDPFFSLDHYELSHDDQEEEEEEEVVGMVTLVVELSSGRMMPVVGLVMGPRGFPMDKPMIRAFVSSALQIGYRHFDLSGDIGLAVEFSDALAEACRNGTVKREDLYISATIYCDFHSDVIEACRRNLEILQMDYIDLGLIECQTTTGCQGFWNQVEHVVSRGLVRDIGLSNWNITQIQECLPKKIKLVVNQFSTNPYLQCDPPVNFCKNMDMYVMTPPIGCFASMQGSCH</sequence>
<dbReference type="PANTHER" id="PTHR32141:SF59">
    <property type="entry name" value="F-BOX DOMAIN-CONTAINING PROTEIN"/>
    <property type="match status" value="1"/>
</dbReference>
<evidence type="ECO:0000313" key="3">
    <source>
        <dbReference type="Proteomes" id="UP000275267"/>
    </source>
</evidence>
<keyword evidence="3" id="KW-1185">Reference proteome</keyword>
<dbReference type="InterPro" id="IPR055302">
    <property type="entry name" value="F-box_dom-containing"/>
</dbReference>
<dbReference type="Gene3D" id="3.20.20.100">
    <property type="entry name" value="NADP-dependent oxidoreductase domain"/>
    <property type="match status" value="1"/>
</dbReference>
<dbReference type="InterPro" id="IPR001810">
    <property type="entry name" value="F-box_dom"/>
</dbReference>
<dbReference type="InterPro" id="IPR023210">
    <property type="entry name" value="NADP_OxRdtase_dom"/>
</dbReference>
<dbReference type="PROSITE" id="PS50181">
    <property type="entry name" value="FBOX"/>
    <property type="match status" value="1"/>
</dbReference>
<dbReference type="Pfam" id="PF24758">
    <property type="entry name" value="LRR_At5g56370"/>
    <property type="match status" value="1"/>
</dbReference>
<dbReference type="InterPro" id="IPR036812">
    <property type="entry name" value="NAD(P)_OxRdtase_dom_sf"/>
</dbReference>
<evidence type="ECO:0000313" key="2">
    <source>
        <dbReference type="EMBL" id="RLN08365.1"/>
    </source>
</evidence>
<dbReference type="Proteomes" id="UP000275267">
    <property type="component" value="Unassembled WGS sequence"/>
</dbReference>
<dbReference type="SUPFAM" id="SSF51430">
    <property type="entry name" value="NAD(P)-linked oxidoreductase"/>
    <property type="match status" value="1"/>
</dbReference>
<dbReference type="PANTHER" id="PTHR32141">
    <property type="match status" value="1"/>
</dbReference>
<gene>
    <name evidence="2" type="ORF">C2845_PM11G11950</name>
</gene>